<dbReference type="PANTHER" id="PTHR31014:SF0">
    <property type="entry name" value="MITOCHONDRIAL TRANSLATION SYSTEM COMPONENT PET127-RELATED"/>
    <property type="match status" value="1"/>
</dbReference>
<dbReference type="GeneID" id="92205550"/>
<dbReference type="EMBL" id="OZ022405">
    <property type="protein sequence ID" value="CAK9435627.1"/>
    <property type="molecule type" value="Genomic_DNA"/>
</dbReference>
<feature type="compositionally biased region" description="Basic residues" evidence="1">
    <location>
        <begin position="132"/>
        <end position="144"/>
    </location>
</feature>
<evidence type="ECO:0000313" key="3">
    <source>
        <dbReference type="Proteomes" id="UP001497383"/>
    </source>
</evidence>
<dbReference type="InterPro" id="IPR013943">
    <property type="entry name" value="Pet127"/>
</dbReference>
<dbReference type="PANTHER" id="PTHR31014">
    <property type="entry name" value="MITOCHONDRIAL TRANSLATION SYSTEM COMPONENT PET127-RELATED"/>
    <property type="match status" value="1"/>
</dbReference>
<feature type="compositionally biased region" description="Low complexity" evidence="1">
    <location>
        <begin position="48"/>
        <end position="59"/>
    </location>
</feature>
<dbReference type="Proteomes" id="UP001497383">
    <property type="component" value="Chromosome 1"/>
</dbReference>
<name>A0ABP0ZD79_9ASCO</name>
<feature type="compositionally biased region" description="Basic and acidic residues" evidence="1">
    <location>
        <begin position="115"/>
        <end position="124"/>
    </location>
</feature>
<evidence type="ECO:0008006" key="4">
    <source>
        <dbReference type="Google" id="ProtNLM"/>
    </source>
</evidence>
<sequence>MYRLRSPCLSNVGLPCGWISQIPQGLNKFPLRHNWGNRLSHSTNFAASPPTKKGSSPSKNVRLTQNKPFKPKDSTANAGGPSQDKNFASQRRAHKIIDNLAHLSKRTTRSSSKYIEPKSKETKNRSGASSNRNRKIKRNRKLARAQKFQVRGKSVPVPGSSRHGRDKEDIASHYIDTRHVTPEGSFRHPVKQCIAPPKGSVPPLAHNLDRVLFSPGVHFLQDPRTRVYNFSPFLKNVIKYDDFDFDKIAQFTPASKDSEMLKQAQRHQKQFYSSTSSMTSMLSKFYMLLNNYSKFNVDRFGKIPFSGLGLKLPASLFVEPQGEFIMKKSGAGEQHEKKGEKDKKKEKVETKTVYSLSADKSCDSEILLSAMGHCLETLLTNPEKEFVKYLKQSDAETPPPVNAYNYSSFGSFLMRSQLDCFDERLPGNGTFDLKTRASVNIRHNSKDPNQGETDYQIFRLKGPFESYEREFVDLIRTGAMMKYMFQARIGQMDGIFIAYHNVNQIFGFEYLPLEEIDKLYYSDKSVSELTSTDPQHIANFVDRDKMPSVIADSQFKFSIEIWETLLKKHILKDLNDDQTPFRLVAQTRKHGARKCTVLDIYVVSMSKADVKEIQSISDRFPTSFRDTLSETQRVENFKNHVEEVERLNKSTLSHSSKLLSYTITMGENIFGDKCESYDHLPQSRPKSWKLSYHIIKNTNPSTVKFMSVLNEPLERLKQDLVEQVNPMRERRRNIKAVLESYEQLGSLRKKVWAPRDKARQVYRPKYPL</sequence>
<feature type="region of interest" description="Disordered" evidence="1">
    <location>
        <begin position="42"/>
        <end position="86"/>
    </location>
</feature>
<feature type="region of interest" description="Disordered" evidence="1">
    <location>
        <begin position="328"/>
        <end position="347"/>
    </location>
</feature>
<feature type="compositionally biased region" description="Basic and acidic residues" evidence="1">
    <location>
        <begin position="333"/>
        <end position="347"/>
    </location>
</feature>
<evidence type="ECO:0000313" key="2">
    <source>
        <dbReference type="EMBL" id="CAK9435627.1"/>
    </source>
</evidence>
<evidence type="ECO:0000256" key="1">
    <source>
        <dbReference type="SAM" id="MobiDB-lite"/>
    </source>
</evidence>
<organism evidence="2 3">
    <name type="scientific">Lodderomyces beijingensis</name>
    <dbReference type="NCBI Taxonomy" id="1775926"/>
    <lineage>
        <taxon>Eukaryota</taxon>
        <taxon>Fungi</taxon>
        <taxon>Dikarya</taxon>
        <taxon>Ascomycota</taxon>
        <taxon>Saccharomycotina</taxon>
        <taxon>Pichiomycetes</taxon>
        <taxon>Debaryomycetaceae</taxon>
        <taxon>Candida/Lodderomyces clade</taxon>
        <taxon>Lodderomyces</taxon>
    </lineage>
</organism>
<reference evidence="2 3" key="1">
    <citation type="submission" date="2024-03" db="EMBL/GenBank/DDBJ databases">
        <authorList>
            <person name="Brejova B."/>
        </authorList>
    </citation>
    <scope>NUCLEOTIDE SEQUENCE [LARGE SCALE GENOMIC DNA]</scope>
    <source>
        <strain evidence="2 3">CBS 14171</strain>
    </source>
</reference>
<accession>A0ABP0ZD79</accession>
<dbReference type="RefSeq" id="XP_066827292.1">
    <property type="nucleotide sequence ID" value="XM_066973661.1"/>
</dbReference>
<gene>
    <name evidence="2" type="ORF">LODBEIA_P03540</name>
</gene>
<feature type="region of interest" description="Disordered" evidence="1">
    <location>
        <begin position="98"/>
        <end position="166"/>
    </location>
</feature>
<keyword evidence="3" id="KW-1185">Reference proteome</keyword>
<dbReference type="Pfam" id="PF08634">
    <property type="entry name" value="Pet127"/>
    <property type="match status" value="1"/>
</dbReference>
<proteinExistence type="predicted"/>
<protein>
    <recommendedName>
        <fullName evidence="4">Pet127p</fullName>
    </recommendedName>
</protein>